<reference evidence="1" key="1">
    <citation type="submission" date="2021-06" db="EMBL/GenBank/DDBJ databases">
        <title>Comparative genomics, transcriptomics and evolutionary studies reveal genomic signatures of adaptation to plant cell wall in hemibiotrophic fungi.</title>
        <authorList>
            <consortium name="DOE Joint Genome Institute"/>
            <person name="Baroncelli R."/>
            <person name="Diaz J.F."/>
            <person name="Benocci T."/>
            <person name="Peng M."/>
            <person name="Battaglia E."/>
            <person name="Haridas S."/>
            <person name="Andreopoulos W."/>
            <person name="Labutti K."/>
            <person name="Pangilinan J."/>
            <person name="Floch G.L."/>
            <person name="Makela M.R."/>
            <person name="Henrissat B."/>
            <person name="Grigoriev I.V."/>
            <person name="Crouch J.A."/>
            <person name="De Vries R.P."/>
            <person name="Sukno S.A."/>
            <person name="Thon M.R."/>
        </authorList>
    </citation>
    <scope>NUCLEOTIDE SEQUENCE</scope>
    <source>
        <strain evidence="1">MAFF235873</strain>
    </source>
</reference>
<comment type="caution">
    <text evidence="1">The sequence shown here is derived from an EMBL/GenBank/DDBJ whole genome shotgun (WGS) entry which is preliminary data.</text>
</comment>
<evidence type="ECO:0000313" key="1">
    <source>
        <dbReference type="EMBL" id="KAK2026655.1"/>
    </source>
</evidence>
<sequence>MHTVPTPLHPPYQSSADKIETAQNCPIHFYREIDPVGPGYVGLLRPLPEQRCFGFVLALTPPPLMLPASAHCKFFLLLLFSQSCMFLGIVDLFPSVSPQFSQASSIWRLFRTYLVILPPPSSQVVRRFPSPPPHRQISPFARIPRYLFQVRPFAAPKND</sequence>
<dbReference type="AlphaFoldDB" id="A0AAD9M2A3"/>
<keyword evidence="2" id="KW-1185">Reference proteome</keyword>
<protein>
    <submittedName>
        <fullName evidence="1">Uncharacterized protein</fullName>
    </submittedName>
</protein>
<proteinExistence type="predicted"/>
<name>A0AAD9M2A3_9PEZI</name>
<dbReference type="EMBL" id="MU842910">
    <property type="protein sequence ID" value="KAK2026655.1"/>
    <property type="molecule type" value="Genomic_DNA"/>
</dbReference>
<organism evidence="1 2">
    <name type="scientific">Colletotrichum zoysiae</name>
    <dbReference type="NCBI Taxonomy" id="1216348"/>
    <lineage>
        <taxon>Eukaryota</taxon>
        <taxon>Fungi</taxon>
        <taxon>Dikarya</taxon>
        <taxon>Ascomycota</taxon>
        <taxon>Pezizomycotina</taxon>
        <taxon>Sordariomycetes</taxon>
        <taxon>Hypocreomycetidae</taxon>
        <taxon>Glomerellales</taxon>
        <taxon>Glomerellaceae</taxon>
        <taxon>Colletotrichum</taxon>
        <taxon>Colletotrichum graminicola species complex</taxon>
    </lineage>
</organism>
<gene>
    <name evidence="1" type="ORF">LX32DRAFT_14959</name>
</gene>
<evidence type="ECO:0000313" key="2">
    <source>
        <dbReference type="Proteomes" id="UP001232148"/>
    </source>
</evidence>
<accession>A0AAD9M2A3</accession>
<dbReference type="Proteomes" id="UP001232148">
    <property type="component" value="Unassembled WGS sequence"/>
</dbReference>